<evidence type="ECO:0000313" key="3">
    <source>
        <dbReference type="EMBL" id="KAF3967878.1"/>
    </source>
</evidence>
<protein>
    <recommendedName>
        <fullName evidence="5">Phosphoribosyltransferase domain-containing protein</fullName>
    </recommendedName>
</protein>
<evidence type="ECO:0000313" key="4">
    <source>
        <dbReference type="Proteomes" id="UP000737018"/>
    </source>
</evidence>
<dbReference type="PANTHER" id="PTHR19278:SF9">
    <property type="entry name" value="URIDINE 5'-MONOPHOSPHATE SYNTHASE"/>
    <property type="match status" value="1"/>
</dbReference>
<evidence type="ECO:0008006" key="5">
    <source>
        <dbReference type="Google" id="ProtNLM"/>
    </source>
</evidence>
<dbReference type="GO" id="GO:0019856">
    <property type="term" value="P:pyrimidine nucleobase biosynthetic process"/>
    <property type="evidence" value="ECO:0007669"/>
    <property type="project" value="TreeGrafter"/>
</dbReference>
<keyword evidence="4" id="KW-1185">Reference proteome</keyword>
<comment type="pathway">
    <text evidence="1">Pyrimidine metabolism; UMP biosynthesis via de novo pathway.</text>
</comment>
<dbReference type="SUPFAM" id="SSF53271">
    <property type="entry name" value="PRTase-like"/>
    <property type="match status" value="1"/>
</dbReference>
<dbReference type="Proteomes" id="UP000737018">
    <property type="component" value="Unassembled WGS sequence"/>
</dbReference>
<proteinExistence type="predicted"/>
<dbReference type="AlphaFoldDB" id="A0A8J4RH31"/>
<accession>A0A8J4RH31</accession>
<gene>
    <name evidence="3" type="ORF">CMV_008173</name>
</gene>
<comment type="caution">
    <text evidence="3">The sequence shown here is derived from an EMBL/GenBank/DDBJ whole genome shotgun (WGS) entry which is preliminary data.</text>
</comment>
<dbReference type="OrthoDB" id="10263753at2759"/>
<organism evidence="3 4">
    <name type="scientific">Castanea mollissima</name>
    <name type="common">Chinese chestnut</name>
    <dbReference type="NCBI Taxonomy" id="60419"/>
    <lineage>
        <taxon>Eukaryota</taxon>
        <taxon>Viridiplantae</taxon>
        <taxon>Streptophyta</taxon>
        <taxon>Embryophyta</taxon>
        <taxon>Tracheophyta</taxon>
        <taxon>Spermatophyta</taxon>
        <taxon>Magnoliopsida</taxon>
        <taxon>eudicotyledons</taxon>
        <taxon>Gunneridae</taxon>
        <taxon>Pentapetalae</taxon>
        <taxon>rosids</taxon>
        <taxon>fabids</taxon>
        <taxon>Fagales</taxon>
        <taxon>Fagaceae</taxon>
        <taxon>Castanea</taxon>
    </lineage>
</organism>
<dbReference type="GO" id="GO:0004590">
    <property type="term" value="F:orotidine-5'-phosphate decarboxylase activity"/>
    <property type="evidence" value="ECO:0007669"/>
    <property type="project" value="TreeGrafter"/>
</dbReference>
<dbReference type="EMBL" id="JRKL02000840">
    <property type="protein sequence ID" value="KAF3967878.1"/>
    <property type="molecule type" value="Genomic_DNA"/>
</dbReference>
<dbReference type="GO" id="GO:0004588">
    <property type="term" value="F:orotate phosphoribosyltransferase activity"/>
    <property type="evidence" value="ECO:0007669"/>
    <property type="project" value="TreeGrafter"/>
</dbReference>
<evidence type="ECO:0000256" key="2">
    <source>
        <dbReference type="ARBA" id="ARBA00022975"/>
    </source>
</evidence>
<dbReference type="Gene3D" id="3.40.50.2020">
    <property type="match status" value="2"/>
</dbReference>
<dbReference type="CDD" id="cd06223">
    <property type="entry name" value="PRTases_typeI"/>
    <property type="match status" value="1"/>
</dbReference>
<dbReference type="GO" id="GO:0006222">
    <property type="term" value="P:UMP biosynthetic process"/>
    <property type="evidence" value="ECO:0007669"/>
    <property type="project" value="TreeGrafter"/>
</dbReference>
<evidence type="ECO:0000256" key="1">
    <source>
        <dbReference type="ARBA" id="ARBA00004725"/>
    </source>
</evidence>
<reference evidence="3" key="1">
    <citation type="submission" date="2020-03" db="EMBL/GenBank/DDBJ databases">
        <title>Castanea mollissima Vanexum genome sequencing.</title>
        <authorList>
            <person name="Staton M."/>
        </authorList>
    </citation>
    <scope>NUCLEOTIDE SEQUENCE</scope>
    <source>
        <tissue evidence="3">Leaf</tissue>
    </source>
</reference>
<dbReference type="PANTHER" id="PTHR19278">
    <property type="entry name" value="OROTATE PHOSPHORIBOSYLTRANSFERASE"/>
    <property type="match status" value="1"/>
</dbReference>
<dbReference type="InterPro" id="IPR029057">
    <property type="entry name" value="PRTase-like"/>
</dbReference>
<keyword evidence="2" id="KW-0665">Pyrimidine biosynthesis</keyword>
<dbReference type="InterPro" id="IPR000836">
    <property type="entry name" value="PRTase_dom"/>
</dbReference>
<sequence length="350" mass="39481">METEKFEEDLNAGLNGVKGNVTNLETDSEITGRVFDLEPNYKEVFNPKGHEALEEGSKILEVGVESRTLNTRACPNELFRRRIEEIASDLKKYDTGLSEKLNGEYGRGDKQKSSLLRDNGSVEVRGEEAKIQVTPSPHKGGKWAGVQTVRATSMEPLEIFVGKKRNLATLFRKMSLSPSMESLILQLHNISAVKFGNFKLKSRITSPIYIDLCLNVSCPSLLSQISQTLTSYCCLQHLLHRTPNHHLCFGLPPSPNAYALLRNQRLRHLQIHRGHFIKNQTCLIIEDIITSGTSILETTTPLRTTGLVVCDSMVLIDRKQGGRENLEDITFYFFRCYLLLSHTLSLYLFP</sequence>
<name>A0A8J4RH31_9ROSI</name>